<evidence type="ECO:0000313" key="3">
    <source>
        <dbReference type="Proteomes" id="UP001378188"/>
    </source>
</evidence>
<reference evidence="2 3" key="1">
    <citation type="submission" date="2024-02" db="EMBL/GenBank/DDBJ databases">
        <title>Genome analysis and characterization of Microbaculum marinisediminis sp. nov., isolated from marine sediment.</title>
        <authorList>
            <person name="Du Z.-J."/>
            <person name="Ye Y.-Q."/>
            <person name="Zhang Z.-R."/>
            <person name="Yuan S.-M."/>
            <person name="Zhang X.-Y."/>
        </authorList>
    </citation>
    <scope>NUCLEOTIDE SEQUENCE [LARGE SCALE GENOMIC DNA]</scope>
    <source>
        <strain evidence="2 3">SDUM1044001</strain>
    </source>
</reference>
<sequence>MPEERHGLGWWLRSAGPVERVVVATLAAIFVVGVILIAEGLLSQEQIVQSSVSAAPDRLTAAAPDELRQQ</sequence>
<keyword evidence="3" id="KW-1185">Reference proteome</keyword>
<gene>
    <name evidence="2" type="ORF">V3328_11745</name>
</gene>
<dbReference type="Proteomes" id="UP001378188">
    <property type="component" value="Unassembled WGS sequence"/>
</dbReference>
<protein>
    <submittedName>
        <fullName evidence="2">Uncharacterized protein</fullName>
    </submittedName>
</protein>
<dbReference type="RefSeq" id="WP_340329846.1">
    <property type="nucleotide sequence ID" value="NZ_JAZHOF010000004.1"/>
</dbReference>
<evidence type="ECO:0000256" key="1">
    <source>
        <dbReference type="SAM" id="Phobius"/>
    </source>
</evidence>
<dbReference type="EMBL" id="JAZHOF010000004">
    <property type="protein sequence ID" value="MEJ8572151.1"/>
    <property type="molecule type" value="Genomic_DNA"/>
</dbReference>
<feature type="transmembrane region" description="Helical" evidence="1">
    <location>
        <begin position="20"/>
        <end position="42"/>
    </location>
</feature>
<keyword evidence="1" id="KW-0812">Transmembrane</keyword>
<organism evidence="2 3">
    <name type="scientific">Microbaculum marinum</name>
    <dbReference type="NCBI Taxonomy" id="1764581"/>
    <lineage>
        <taxon>Bacteria</taxon>
        <taxon>Pseudomonadati</taxon>
        <taxon>Pseudomonadota</taxon>
        <taxon>Alphaproteobacteria</taxon>
        <taxon>Hyphomicrobiales</taxon>
        <taxon>Tepidamorphaceae</taxon>
        <taxon>Microbaculum</taxon>
    </lineage>
</organism>
<dbReference type="AlphaFoldDB" id="A0AAW9RXA4"/>
<evidence type="ECO:0000313" key="2">
    <source>
        <dbReference type="EMBL" id="MEJ8572151.1"/>
    </source>
</evidence>
<name>A0AAW9RXA4_9HYPH</name>
<accession>A0AAW9RXA4</accession>
<keyword evidence="1" id="KW-1133">Transmembrane helix</keyword>
<keyword evidence="1" id="KW-0472">Membrane</keyword>
<proteinExistence type="predicted"/>
<comment type="caution">
    <text evidence="2">The sequence shown here is derived from an EMBL/GenBank/DDBJ whole genome shotgun (WGS) entry which is preliminary data.</text>
</comment>